<accession>A0A1Q4V236</accession>
<dbReference type="Pfam" id="PF13393">
    <property type="entry name" value="tRNA-synt_His"/>
    <property type="match status" value="1"/>
</dbReference>
<dbReference type="InterPro" id="IPR004154">
    <property type="entry name" value="Anticodon-bd"/>
</dbReference>
<reference evidence="13 14" key="1">
    <citation type="submission" date="2015-06" db="EMBL/GenBank/DDBJ databases">
        <title>Cloning and characterization of the uncialamcin biosynthetic gene cluster.</title>
        <authorList>
            <person name="Yan X."/>
            <person name="Huang T."/>
            <person name="Ge H."/>
            <person name="Shen B."/>
        </authorList>
    </citation>
    <scope>NUCLEOTIDE SEQUENCE [LARGE SCALE GENOMIC DNA]</scope>
    <source>
        <strain evidence="13 14">DCA2648</strain>
    </source>
</reference>
<dbReference type="InterPro" id="IPR015807">
    <property type="entry name" value="His-tRNA-ligase"/>
</dbReference>
<dbReference type="GO" id="GO:0005524">
    <property type="term" value="F:ATP binding"/>
    <property type="evidence" value="ECO:0007669"/>
    <property type="project" value="UniProtKB-UniRule"/>
</dbReference>
<dbReference type="GO" id="GO:0004821">
    <property type="term" value="F:histidine-tRNA ligase activity"/>
    <property type="evidence" value="ECO:0007669"/>
    <property type="project" value="UniProtKB-UniRule"/>
</dbReference>
<dbReference type="CDD" id="cd00859">
    <property type="entry name" value="HisRS_anticodon"/>
    <property type="match status" value="1"/>
</dbReference>
<comment type="similarity">
    <text evidence="1 10">Belongs to the class-II aminoacyl-tRNA synthetase family.</text>
</comment>
<dbReference type="EMBL" id="LFBV01000008">
    <property type="protein sequence ID" value="OKH91898.1"/>
    <property type="molecule type" value="Genomic_DNA"/>
</dbReference>
<evidence type="ECO:0000256" key="2">
    <source>
        <dbReference type="ARBA" id="ARBA00011738"/>
    </source>
</evidence>
<name>A0A1Q4V236_9ACTN</name>
<evidence type="ECO:0000256" key="1">
    <source>
        <dbReference type="ARBA" id="ARBA00008226"/>
    </source>
</evidence>
<dbReference type="PANTHER" id="PTHR11476:SF7">
    <property type="entry name" value="HISTIDINE--TRNA LIGASE"/>
    <property type="match status" value="1"/>
</dbReference>
<dbReference type="Pfam" id="PF03129">
    <property type="entry name" value="HGTP_anticodon"/>
    <property type="match status" value="1"/>
</dbReference>
<evidence type="ECO:0000256" key="4">
    <source>
        <dbReference type="ARBA" id="ARBA00022598"/>
    </source>
</evidence>
<gene>
    <name evidence="10" type="primary">hisS</name>
    <name evidence="13" type="ORF">AB852_26945</name>
</gene>
<evidence type="ECO:0000256" key="8">
    <source>
        <dbReference type="ARBA" id="ARBA00023146"/>
    </source>
</evidence>
<evidence type="ECO:0000313" key="13">
    <source>
        <dbReference type="EMBL" id="OKH91898.1"/>
    </source>
</evidence>
<dbReference type="GO" id="GO:0006427">
    <property type="term" value="P:histidyl-tRNA aminoacylation"/>
    <property type="evidence" value="ECO:0007669"/>
    <property type="project" value="UniProtKB-UniRule"/>
</dbReference>
<dbReference type="RefSeq" id="WP_073792888.1">
    <property type="nucleotide sequence ID" value="NZ_LFBV01000008.1"/>
</dbReference>
<dbReference type="Gene3D" id="3.40.50.800">
    <property type="entry name" value="Anticodon-binding domain"/>
    <property type="match status" value="1"/>
</dbReference>
<comment type="subcellular location">
    <subcellularLocation>
        <location evidence="10">Cytoplasm</location>
    </subcellularLocation>
</comment>
<dbReference type="EC" id="6.1.1.21" evidence="10"/>
<dbReference type="InterPro" id="IPR045864">
    <property type="entry name" value="aa-tRNA-synth_II/BPL/LPL"/>
</dbReference>
<comment type="caution">
    <text evidence="13">The sequence shown here is derived from an EMBL/GenBank/DDBJ whole genome shotgun (WGS) entry which is preliminary data.</text>
</comment>
<evidence type="ECO:0000256" key="11">
    <source>
        <dbReference type="PIRSR" id="PIRSR001549-1"/>
    </source>
</evidence>
<evidence type="ECO:0000256" key="6">
    <source>
        <dbReference type="ARBA" id="ARBA00022840"/>
    </source>
</evidence>
<comment type="subunit">
    <text evidence="2 10">Homodimer.</text>
</comment>
<keyword evidence="8 10" id="KW-0030">Aminoacyl-tRNA synthetase</keyword>
<dbReference type="AlphaFoldDB" id="A0A1Q4V236"/>
<evidence type="ECO:0000313" key="14">
    <source>
        <dbReference type="Proteomes" id="UP000186455"/>
    </source>
</evidence>
<keyword evidence="5 10" id="KW-0547">Nucleotide-binding</keyword>
<comment type="catalytic activity">
    <reaction evidence="9 10">
        <text>tRNA(His) + L-histidine + ATP = L-histidyl-tRNA(His) + AMP + diphosphate + H(+)</text>
        <dbReference type="Rhea" id="RHEA:17313"/>
        <dbReference type="Rhea" id="RHEA-COMP:9665"/>
        <dbReference type="Rhea" id="RHEA-COMP:9689"/>
        <dbReference type="ChEBI" id="CHEBI:15378"/>
        <dbReference type="ChEBI" id="CHEBI:30616"/>
        <dbReference type="ChEBI" id="CHEBI:33019"/>
        <dbReference type="ChEBI" id="CHEBI:57595"/>
        <dbReference type="ChEBI" id="CHEBI:78442"/>
        <dbReference type="ChEBI" id="CHEBI:78527"/>
        <dbReference type="ChEBI" id="CHEBI:456215"/>
        <dbReference type="EC" id="6.1.1.21"/>
    </reaction>
</comment>
<evidence type="ECO:0000256" key="3">
    <source>
        <dbReference type="ARBA" id="ARBA00022490"/>
    </source>
</evidence>
<feature type="binding site" evidence="11">
    <location>
        <position position="136"/>
    </location>
    <ligand>
        <name>L-histidine</name>
        <dbReference type="ChEBI" id="CHEBI:57595"/>
    </ligand>
</feature>
<feature type="binding site" evidence="11">
    <location>
        <position position="132"/>
    </location>
    <ligand>
        <name>L-histidine</name>
        <dbReference type="ChEBI" id="CHEBI:57595"/>
    </ligand>
</feature>
<dbReference type="InterPro" id="IPR033656">
    <property type="entry name" value="HisRS_anticodon"/>
</dbReference>
<keyword evidence="4 10" id="KW-0436">Ligase</keyword>
<dbReference type="Gene3D" id="3.30.930.10">
    <property type="entry name" value="Bira Bifunctional Protein, Domain 2"/>
    <property type="match status" value="1"/>
</dbReference>
<evidence type="ECO:0000256" key="5">
    <source>
        <dbReference type="ARBA" id="ARBA00022741"/>
    </source>
</evidence>
<dbReference type="STRING" id="1048205.AB852_26945"/>
<dbReference type="CDD" id="cd00773">
    <property type="entry name" value="HisRS-like_core"/>
    <property type="match status" value="1"/>
</dbReference>
<evidence type="ECO:0000256" key="10">
    <source>
        <dbReference type="HAMAP-Rule" id="MF_00127"/>
    </source>
</evidence>
<keyword evidence="3 10" id="KW-0963">Cytoplasm</keyword>
<dbReference type="SUPFAM" id="SSF52954">
    <property type="entry name" value="Class II aaRS ABD-related"/>
    <property type="match status" value="1"/>
</dbReference>
<dbReference type="PIRSF" id="PIRSF001549">
    <property type="entry name" value="His-tRNA_synth"/>
    <property type="match status" value="1"/>
</dbReference>
<dbReference type="PANTHER" id="PTHR11476">
    <property type="entry name" value="HISTIDYL-TRNA SYNTHETASE"/>
    <property type="match status" value="1"/>
</dbReference>
<dbReference type="NCBIfam" id="TIGR00442">
    <property type="entry name" value="hisS"/>
    <property type="match status" value="1"/>
</dbReference>
<dbReference type="InterPro" id="IPR004516">
    <property type="entry name" value="HisRS/HisZ"/>
</dbReference>
<evidence type="ECO:0000259" key="12">
    <source>
        <dbReference type="PROSITE" id="PS50862"/>
    </source>
</evidence>
<sequence>MASPKQFEPASGTRDFLAAEFERREHAFSTIRTVFSRYGFQPLQTPAFERLDVLTGKYGDEGDKLVFKILRRGEHEATGEADLALRYDLTVPLARAAAAYGSQLPSPYKRYAIAPVWRADRPGKGRFREFVQCDLDIVGSSSPLSDAEVVLALHDALEALGVPEFRFLVNSRHVLFGLLEAYEVPDELGPGALITLDKLDKLSPEAVVTELVTGRGLSPEMARGLVDDLTAADSVARIRGRLKASEGGQAGLDEVDRLLELTEGAIPAERIGFAPNLVRGLDYYTGIIFEVVAPGTPGSIASGGRYDGLIGRLGGKDSPACGGSLGIERILPLIAQADEAAYSQIDVAVTIMGEEQAADSFRLAAEIRRTGVRTGVYLGSSGKFAKQMKWAGEQGARFCVIYGAAEREAGTVTLRDMESGEQVQVPFDQSAAELSRRCTPSS</sequence>
<keyword evidence="7 10" id="KW-0648">Protein biosynthesis</keyword>
<feature type="binding site" evidence="11">
    <location>
        <position position="279"/>
    </location>
    <ligand>
        <name>L-histidine</name>
        <dbReference type="ChEBI" id="CHEBI:57595"/>
    </ligand>
</feature>
<dbReference type="Proteomes" id="UP000186455">
    <property type="component" value="Unassembled WGS sequence"/>
</dbReference>
<feature type="binding site" evidence="11">
    <location>
        <position position="118"/>
    </location>
    <ligand>
        <name>L-histidine</name>
        <dbReference type="ChEBI" id="CHEBI:57595"/>
    </ligand>
</feature>
<keyword evidence="14" id="KW-1185">Reference proteome</keyword>
<keyword evidence="6 10" id="KW-0067">ATP-binding</keyword>
<feature type="domain" description="Aminoacyl-transfer RNA synthetases class-II family profile" evidence="12">
    <location>
        <begin position="1"/>
        <end position="334"/>
    </location>
</feature>
<dbReference type="GO" id="GO:0005737">
    <property type="term" value="C:cytoplasm"/>
    <property type="evidence" value="ECO:0007669"/>
    <property type="project" value="UniProtKB-SubCell"/>
</dbReference>
<dbReference type="PROSITE" id="PS50862">
    <property type="entry name" value="AA_TRNA_LIGASE_II"/>
    <property type="match status" value="1"/>
</dbReference>
<dbReference type="SUPFAM" id="SSF55681">
    <property type="entry name" value="Class II aaRS and biotin synthetases"/>
    <property type="match status" value="1"/>
</dbReference>
<feature type="binding site" evidence="11">
    <location>
        <begin position="88"/>
        <end position="90"/>
    </location>
    <ligand>
        <name>L-histidine</name>
        <dbReference type="ChEBI" id="CHEBI:57595"/>
    </ligand>
</feature>
<evidence type="ECO:0000256" key="7">
    <source>
        <dbReference type="ARBA" id="ARBA00022917"/>
    </source>
</evidence>
<protein>
    <recommendedName>
        <fullName evidence="10">Histidine--tRNA ligase</fullName>
        <ecNumber evidence="10">6.1.1.21</ecNumber>
    </recommendedName>
    <alternativeName>
        <fullName evidence="10">Histidyl-tRNA synthetase</fullName>
        <shortName evidence="10">HisRS</shortName>
    </alternativeName>
</protein>
<dbReference type="InterPro" id="IPR006195">
    <property type="entry name" value="aa-tRNA-synth_II"/>
</dbReference>
<dbReference type="InterPro" id="IPR036621">
    <property type="entry name" value="Anticodon-bd_dom_sf"/>
</dbReference>
<proteinExistence type="inferred from homology"/>
<feature type="binding site" evidence="11">
    <location>
        <begin position="283"/>
        <end position="284"/>
    </location>
    <ligand>
        <name>L-histidine</name>
        <dbReference type="ChEBI" id="CHEBI:57595"/>
    </ligand>
</feature>
<dbReference type="HAMAP" id="MF_00127">
    <property type="entry name" value="His_tRNA_synth"/>
    <property type="match status" value="1"/>
</dbReference>
<organism evidence="13 14">
    <name type="scientific">Streptomyces uncialis</name>
    <dbReference type="NCBI Taxonomy" id="1048205"/>
    <lineage>
        <taxon>Bacteria</taxon>
        <taxon>Bacillati</taxon>
        <taxon>Actinomycetota</taxon>
        <taxon>Actinomycetes</taxon>
        <taxon>Kitasatosporales</taxon>
        <taxon>Streptomycetaceae</taxon>
        <taxon>Streptomyces</taxon>
    </lineage>
</organism>
<evidence type="ECO:0000256" key="9">
    <source>
        <dbReference type="ARBA" id="ARBA00047639"/>
    </source>
</evidence>
<dbReference type="InterPro" id="IPR041715">
    <property type="entry name" value="HisRS-like_core"/>
</dbReference>